<feature type="binding site" evidence="12">
    <location>
        <position position="20"/>
    </location>
    <ligand>
        <name>[4Fe-4S] cluster</name>
        <dbReference type="ChEBI" id="CHEBI:49883"/>
        <label>1</label>
        <note>4Fe-4S-S-AdoMet</note>
    </ligand>
</feature>
<dbReference type="AlphaFoldDB" id="A0A1M6LVY4"/>
<dbReference type="EMBL" id="FQZY01000016">
    <property type="protein sequence ID" value="SHJ75332.1"/>
    <property type="molecule type" value="Genomic_DNA"/>
</dbReference>
<keyword evidence="6 12" id="KW-0408">Iron</keyword>
<dbReference type="SFLD" id="SFLDG01067">
    <property type="entry name" value="SPASM/twitch_domain_containing"/>
    <property type="match status" value="1"/>
</dbReference>
<name>A0A1M6LVY4_9FIRM</name>
<dbReference type="SFLD" id="SFLDS00029">
    <property type="entry name" value="Radical_SAM"/>
    <property type="match status" value="1"/>
</dbReference>
<evidence type="ECO:0000256" key="1">
    <source>
        <dbReference type="ARBA" id="ARBA00012167"/>
    </source>
</evidence>
<sequence length="324" mass="37227">MQDQYNRKIDYLRISVTDKCNFRCMYCMPEEGVDYIDHKDILRFEEVIRICRCAVKLGIHKIKITGGEPLIRRGVCDLIREINRIQGIDSITLTTNGYRLQEFLPELKEAGVTGINISLDTLDEERFQKITRHEGLEAVLKGIHEAVRIGISSVKVNCVPMGVNSDDFAEVAMLAKDEPVHVRFIEMMPVGIGKEFGRIEQKEIMKKLEEKIGPLMPVEEKLGNGPARYYSAQDFQGRIGFISAMSHEFCQDCNRIRLTADGYLKLCLNYHSHLNVRDFIRSGVTDGQLEEFLREAVYHKPRRHGFEEQDNEEREDRRMAGIGG</sequence>
<dbReference type="GO" id="GO:0005525">
    <property type="term" value="F:GTP binding"/>
    <property type="evidence" value="ECO:0007669"/>
    <property type="project" value="UniProtKB-UniRule"/>
</dbReference>
<feature type="binding site" evidence="12">
    <location>
        <position position="118"/>
    </location>
    <ligand>
        <name>S-adenosyl-L-methionine</name>
        <dbReference type="ChEBI" id="CHEBI:59789"/>
    </ligand>
</feature>
<evidence type="ECO:0000256" key="5">
    <source>
        <dbReference type="ARBA" id="ARBA00022741"/>
    </source>
</evidence>
<keyword evidence="16" id="KW-1185">Reference proteome</keyword>
<dbReference type="RefSeq" id="WP_073107037.1">
    <property type="nucleotide sequence ID" value="NZ_FQZY01000016.1"/>
</dbReference>
<dbReference type="PROSITE" id="PS51918">
    <property type="entry name" value="RADICAL_SAM"/>
    <property type="match status" value="1"/>
</dbReference>
<dbReference type="InterPro" id="IPR007197">
    <property type="entry name" value="rSAM"/>
</dbReference>
<feature type="binding site" evidence="12">
    <location>
        <position position="253"/>
    </location>
    <ligand>
        <name>[4Fe-4S] cluster</name>
        <dbReference type="ChEBI" id="CHEBI:49883"/>
        <label>2</label>
        <note>4Fe-4S-substrate</note>
    </ligand>
</feature>
<dbReference type="InterPro" id="IPR010505">
    <property type="entry name" value="MoaA_twitch"/>
</dbReference>
<dbReference type="SFLD" id="SFLDG01383">
    <property type="entry name" value="cyclic_pyranopterin_phosphate"/>
    <property type="match status" value="1"/>
</dbReference>
<dbReference type="GO" id="GO:1904047">
    <property type="term" value="F:S-adenosyl-L-methionine binding"/>
    <property type="evidence" value="ECO:0007669"/>
    <property type="project" value="UniProtKB-UniRule"/>
</dbReference>
<comment type="function">
    <text evidence="12">Catalyzes the cyclization of GTP to (8S)-3',8-cyclo-7,8-dihydroguanosine 5'-triphosphate.</text>
</comment>
<dbReference type="PROSITE" id="PS01305">
    <property type="entry name" value="MOAA_NIFB_PQQE"/>
    <property type="match status" value="1"/>
</dbReference>
<dbReference type="Proteomes" id="UP000184301">
    <property type="component" value="Unassembled WGS sequence"/>
</dbReference>
<keyword evidence="7 12" id="KW-0411">Iron-sulfur</keyword>
<keyword evidence="8 12" id="KW-0342">GTP-binding</keyword>
<feature type="compositionally biased region" description="Basic and acidic residues" evidence="13">
    <location>
        <begin position="314"/>
        <end position="324"/>
    </location>
</feature>
<evidence type="ECO:0000256" key="3">
    <source>
        <dbReference type="ARBA" id="ARBA00022691"/>
    </source>
</evidence>
<feature type="binding site" evidence="12">
    <location>
        <position position="267"/>
    </location>
    <ligand>
        <name>[4Fe-4S] cluster</name>
        <dbReference type="ChEBI" id="CHEBI:49883"/>
        <label>2</label>
        <note>4Fe-4S-substrate</note>
    </ligand>
</feature>
<keyword evidence="10 12" id="KW-0456">Lyase</keyword>
<gene>
    <name evidence="12" type="primary">moaA</name>
    <name evidence="15" type="ORF">SAMN02745243_01280</name>
</gene>
<evidence type="ECO:0000256" key="9">
    <source>
        <dbReference type="ARBA" id="ARBA00023150"/>
    </source>
</evidence>
<feature type="binding site" evidence="12">
    <location>
        <position position="188"/>
    </location>
    <ligand>
        <name>S-adenosyl-L-methionine</name>
        <dbReference type="ChEBI" id="CHEBI:59789"/>
    </ligand>
</feature>
<evidence type="ECO:0000259" key="14">
    <source>
        <dbReference type="PROSITE" id="PS51918"/>
    </source>
</evidence>
<feature type="binding site" evidence="12">
    <location>
        <position position="24"/>
    </location>
    <ligand>
        <name>[4Fe-4S] cluster</name>
        <dbReference type="ChEBI" id="CHEBI:49883"/>
        <label>1</label>
        <note>4Fe-4S-S-AdoMet</note>
    </ligand>
</feature>
<dbReference type="CDD" id="cd01335">
    <property type="entry name" value="Radical_SAM"/>
    <property type="match status" value="1"/>
</dbReference>
<dbReference type="InterPro" id="IPR058240">
    <property type="entry name" value="rSAM_sf"/>
</dbReference>
<feature type="binding site" evidence="12">
    <location>
        <position position="67"/>
    </location>
    <ligand>
        <name>S-adenosyl-L-methionine</name>
        <dbReference type="ChEBI" id="CHEBI:59789"/>
    </ligand>
</feature>
<dbReference type="SUPFAM" id="SSF102114">
    <property type="entry name" value="Radical SAM enzymes"/>
    <property type="match status" value="1"/>
</dbReference>
<accession>A0A1M6LVY4</accession>
<dbReference type="Gene3D" id="3.20.20.70">
    <property type="entry name" value="Aldolase class I"/>
    <property type="match status" value="1"/>
</dbReference>
<feature type="binding site" evidence="12">
    <location>
        <begin position="255"/>
        <end position="257"/>
    </location>
    <ligand>
        <name>GTP</name>
        <dbReference type="ChEBI" id="CHEBI:37565"/>
    </ligand>
</feature>
<organism evidence="15 16">
    <name type="scientific">Hespellia stercorisuis DSM 15480</name>
    <dbReference type="NCBI Taxonomy" id="1121950"/>
    <lineage>
        <taxon>Bacteria</taxon>
        <taxon>Bacillati</taxon>
        <taxon>Bacillota</taxon>
        <taxon>Clostridia</taxon>
        <taxon>Lachnospirales</taxon>
        <taxon>Lachnospiraceae</taxon>
        <taxon>Hespellia</taxon>
    </lineage>
</organism>
<comment type="similarity">
    <text evidence="12">Belongs to the radical SAM superfamily. MoaA family.</text>
</comment>
<feature type="binding site" evidence="12">
    <location>
        <position position="27"/>
    </location>
    <ligand>
        <name>[4Fe-4S] cluster</name>
        <dbReference type="ChEBI" id="CHEBI:49883"/>
        <label>1</label>
        <note>4Fe-4S-S-AdoMet</note>
    </ligand>
</feature>
<feature type="domain" description="Radical SAM core" evidence="14">
    <location>
        <begin position="4"/>
        <end position="215"/>
    </location>
</feature>
<evidence type="ECO:0000256" key="13">
    <source>
        <dbReference type="SAM" id="MobiDB-lite"/>
    </source>
</evidence>
<feature type="binding site" evidence="12">
    <location>
        <position position="155"/>
    </location>
    <ligand>
        <name>GTP</name>
        <dbReference type="ChEBI" id="CHEBI:37565"/>
    </ligand>
</feature>
<feature type="binding site" evidence="12">
    <location>
        <position position="26"/>
    </location>
    <ligand>
        <name>S-adenosyl-L-methionine</name>
        <dbReference type="ChEBI" id="CHEBI:59789"/>
    </ligand>
</feature>
<evidence type="ECO:0000256" key="2">
    <source>
        <dbReference type="ARBA" id="ARBA00022485"/>
    </source>
</evidence>
<proteinExistence type="inferred from homology"/>
<dbReference type="NCBIfam" id="TIGR02666">
    <property type="entry name" value="moaA"/>
    <property type="match status" value="1"/>
</dbReference>
<evidence type="ECO:0000313" key="15">
    <source>
        <dbReference type="EMBL" id="SHJ75332.1"/>
    </source>
</evidence>
<dbReference type="CDD" id="cd21117">
    <property type="entry name" value="Twitch_MoaA"/>
    <property type="match status" value="1"/>
</dbReference>
<feature type="binding site" evidence="12">
    <location>
        <position position="13"/>
    </location>
    <ligand>
        <name>GTP</name>
        <dbReference type="ChEBI" id="CHEBI:37565"/>
    </ligand>
</feature>
<feature type="region of interest" description="Disordered" evidence="13">
    <location>
        <begin position="303"/>
        <end position="324"/>
    </location>
</feature>
<dbReference type="PANTHER" id="PTHR22960">
    <property type="entry name" value="MOLYBDOPTERIN COFACTOR SYNTHESIS PROTEIN A"/>
    <property type="match status" value="1"/>
</dbReference>
<keyword evidence="5 12" id="KW-0547">Nucleotide-binding</keyword>
<dbReference type="UniPathway" id="UPA00344"/>
<evidence type="ECO:0000256" key="10">
    <source>
        <dbReference type="ARBA" id="ARBA00023239"/>
    </source>
</evidence>
<dbReference type="InterPro" id="IPR013483">
    <property type="entry name" value="MoaA"/>
</dbReference>
<keyword evidence="3 12" id="KW-0949">S-adenosyl-L-methionine</keyword>
<dbReference type="SMART" id="SM00729">
    <property type="entry name" value="Elp3"/>
    <property type="match status" value="1"/>
</dbReference>
<dbReference type="NCBIfam" id="NF001199">
    <property type="entry name" value="PRK00164.2-1"/>
    <property type="match status" value="1"/>
</dbReference>
<keyword evidence="2 12" id="KW-0004">4Fe-4S</keyword>
<evidence type="ECO:0000256" key="8">
    <source>
        <dbReference type="ARBA" id="ARBA00023134"/>
    </source>
</evidence>
<comment type="catalytic activity">
    <reaction evidence="11 12">
        <text>GTP + AH2 + S-adenosyl-L-methionine = (8S)-3',8-cyclo-7,8-dihydroguanosine 5'-triphosphate + 5'-deoxyadenosine + L-methionine + A + H(+)</text>
        <dbReference type="Rhea" id="RHEA:49576"/>
        <dbReference type="ChEBI" id="CHEBI:13193"/>
        <dbReference type="ChEBI" id="CHEBI:15378"/>
        <dbReference type="ChEBI" id="CHEBI:17319"/>
        <dbReference type="ChEBI" id="CHEBI:17499"/>
        <dbReference type="ChEBI" id="CHEBI:37565"/>
        <dbReference type="ChEBI" id="CHEBI:57844"/>
        <dbReference type="ChEBI" id="CHEBI:59789"/>
        <dbReference type="ChEBI" id="CHEBI:131766"/>
        <dbReference type="EC" id="4.1.99.22"/>
    </reaction>
</comment>
<dbReference type="Pfam" id="PF06463">
    <property type="entry name" value="Mob_synth_C"/>
    <property type="match status" value="1"/>
</dbReference>
<dbReference type="InterPro" id="IPR006638">
    <property type="entry name" value="Elp3/MiaA/NifB-like_rSAM"/>
</dbReference>
<comment type="pathway">
    <text evidence="12">Cofactor biosynthesis; molybdopterin biosynthesis.</text>
</comment>
<evidence type="ECO:0000313" key="16">
    <source>
        <dbReference type="Proteomes" id="UP000184301"/>
    </source>
</evidence>
<dbReference type="InterPro" id="IPR040064">
    <property type="entry name" value="MoaA-like"/>
</dbReference>
<dbReference type="OrthoDB" id="9763993at2"/>
<feature type="binding site" evidence="12">
    <location>
        <position position="250"/>
    </location>
    <ligand>
        <name>[4Fe-4S] cluster</name>
        <dbReference type="ChEBI" id="CHEBI:49883"/>
        <label>2</label>
        <note>4Fe-4S-substrate</note>
    </ligand>
</feature>
<dbReference type="GO" id="GO:0046872">
    <property type="term" value="F:metal ion binding"/>
    <property type="evidence" value="ECO:0007669"/>
    <property type="project" value="UniProtKB-KW"/>
</dbReference>
<dbReference type="PANTHER" id="PTHR22960:SF0">
    <property type="entry name" value="MOLYBDENUM COFACTOR BIOSYNTHESIS PROTEIN 1"/>
    <property type="match status" value="1"/>
</dbReference>
<evidence type="ECO:0000256" key="12">
    <source>
        <dbReference type="HAMAP-Rule" id="MF_01225"/>
    </source>
</evidence>
<dbReference type="HAMAP" id="MF_01225_B">
    <property type="entry name" value="MoaA_B"/>
    <property type="match status" value="1"/>
</dbReference>
<dbReference type="GO" id="GO:0006777">
    <property type="term" value="P:Mo-molybdopterin cofactor biosynthetic process"/>
    <property type="evidence" value="ECO:0007669"/>
    <property type="project" value="UniProtKB-UniRule"/>
</dbReference>
<dbReference type="GO" id="GO:0061799">
    <property type="term" value="F:cyclic pyranopterin monophosphate synthase activity"/>
    <property type="evidence" value="ECO:0007669"/>
    <property type="project" value="TreeGrafter"/>
</dbReference>
<dbReference type="InterPro" id="IPR000385">
    <property type="entry name" value="MoaA_NifB_PqqE_Fe-S-bd_CS"/>
</dbReference>
<dbReference type="InterPro" id="IPR050105">
    <property type="entry name" value="MoCo_biosynth_MoaA/MoaC"/>
</dbReference>
<evidence type="ECO:0000256" key="6">
    <source>
        <dbReference type="ARBA" id="ARBA00023004"/>
    </source>
</evidence>
<evidence type="ECO:0000256" key="7">
    <source>
        <dbReference type="ARBA" id="ARBA00023014"/>
    </source>
</evidence>
<feature type="binding site" evidence="12">
    <location>
        <position position="94"/>
    </location>
    <ligand>
        <name>GTP</name>
        <dbReference type="ChEBI" id="CHEBI:37565"/>
    </ligand>
</feature>
<dbReference type="GO" id="GO:0051539">
    <property type="term" value="F:4 iron, 4 sulfur cluster binding"/>
    <property type="evidence" value="ECO:0007669"/>
    <property type="project" value="UniProtKB-UniRule"/>
</dbReference>
<comment type="subunit">
    <text evidence="12">Monomer and homodimer.</text>
</comment>
<evidence type="ECO:0000256" key="4">
    <source>
        <dbReference type="ARBA" id="ARBA00022723"/>
    </source>
</evidence>
<keyword evidence="4 12" id="KW-0479">Metal-binding</keyword>
<dbReference type="SFLD" id="SFLDG01386">
    <property type="entry name" value="main_SPASM_domain-containing"/>
    <property type="match status" value="1"/>
</dbReference>
<dbReference type="EC" id="4.1.99.22" evidence="1 12"/>
<comment type="cofactor">
    <cofactor evidence="12">
        <name>[4Fe-4S] cluster</name>
        <dbReference type="ChEBI" id="CHEBI:49883"/>
    </cofactor>
    <text evidence="12">Binds 2 [4Fe-4S] clusters. Binds 1 [4Fe-4S] cluster coordinated with 3 cysteines and an exchangeable S-adenosyl-L-methionine and 1 [4Fe-4S] cluster coordinated with 3 cysteines and the GTP-derived substrate.</text>
</comment>
<dbReference type="GO" id="GO:0061798">
    <property type="term" value="F:GTP 3',8'-cyclase activity"/>
    <property type="evidence" value="ECO:0007669"/>
    <property type="project" value="UniProtKB-UniRule"/>
</dbReference>
<comment type="caution">
    <text evidence="12">Lacks conserved residue(s) required for the propagation of feature annotation.</text>
</comment>
<dbReference type="STRING" id="1121950.SAMN02745243_01280"/>
<protein>
    <recommendedName>
        <fullName evidence="1 12">GTP 3',8-cyclase</fullName>
        <ecNumber evidence="1 12">4.1.99.22</ecNumber>
    </recommendedName>
    <alternativeName>
        <fullName evidence="12">Molybdenum cofactor biosynthesis protein A</fullName>
    </alternativeName>
</protein>
<dbReference type="InterPro" id="IPR013785">
    <property type="entry name" value="Aldolase_TIM"/>
</dbReference>
<keyword evidence="9 12" id="KW-0501">Molybdenum cofactor biosynthesis</keyword>
<dbReference type="Pfam" id="PF04055">
    <property type="entry name" value="Radical_SAM"/>
    <property type="match status" value="1"/>
</dbReference>
<reference evidence="15 16" key="1">
    <citation type="submission" date="2016-11" db="EMBL/GenBank/DDBJ databases">
        <authorList>
            <person name="Jaros S."/>
            <person name="Januszkiewicz K."/>
            <person name="Wedrychowicz H."/>
        </authorList>
    </citation>
    <scope>NUCLEOTIDE SEQUENCE [LARGE SCALE GENOMIC DNA]</scope>
    <source>
        <strain evidence="15 16">DSM 15480</strain>
    </source>
</reference>
<evidence type="ECO:0000256" key="11">
    <source>
        <dbReference type="ARBA" id="ARBA00048697"/>
    </source>
</evidence>